<reference evidence="1 2" key="1">
    <citation type="journal article" date="2016" name="Nat. Commun.">
        <title>Thousands of microbial genomes shed light on interconnected biogeochemical processes in an aquifer system.</title>
        <authorList>
            <person name="Anantharaman K."/>
            <person name="Brown C.T."/>
            <person name="Hug L.A."/>
            <person name="Sharon I."/>
            <person name="Castelle C.J."/>
            <person name="Probst A.J."/>
            <person name="Thomas B.C."/>
            <person name="Singh A."/>
            <person name="Wilkins M.J."/>
            <person name="Karaoz U."/>
            <person name="Brodie E.L."/>
            <person name="Williams K.H."/>
            <person name="Hubbard S.S."/>
            <person name="Banfield J.F."/>
        </authorList>
    </citation>
    <scope>NUCLEOTIDE SEQUENCE [LARGE SCALE GENOMIC DNA]</scope>
</reference>
<sequence length="250" mass="28493">MAEKNSGLIACSRYSYPPNSLSLCGPINQKTNLKFYTTEGLTDLGTKEILKQFSTLYPYLTLIASQNNLTDPFDSRVVEAYWLGNSLLNKIPKAKLYNHLTETMGLKKKLKRKELNNISDKLTVLSLPHHSFHVLNIYRRTGHQDSPQTIETMDACIINWGEVLEIDGGKIKIKTQRLTHSLGKLSFEKNIIRTVKTQGLEDQPLLRLKVGDFISYHWGYFCQKLNSPVLNNLKYYTALSINSANWKPAL</sequence>
<dbReference type="Pfam" id="PF19927">
    <property type="entry name" value="DUF6390"/>
    <property type="match status" value="1"/>
</dbReference>
<dbReference type="InterPro" id="IPR045660">
    <property type="entry name" value="DUF6390"/>
</dbReference>
<protein>
    <submittedName>
        <fullName evidence="1">Uncharacterized protein</fullName>
    </submittedName>
</protein>
<proteinExistence type="predicted"/>
<dbReference type="AlphaFoldDB" id="A0A1F5YTZ0"/>
<evidence type="ECO:0000313" key="1">
    <source>
        <dbReference type="EMBL" id="OGG03564.1"/>
    </source>
</evidence>
<dbReference type="STRING" id="1798371.A2W14_03210"/>
<name>A0A1F5YTZ0_9BACT</name>
<accession>A0A1F5YTZ0</accession>
<evidence type="ECO:0000313" key="2">
    <source>
        <dbReference type="Proteomes" id="UP000176665"/>
    </source>
</evidence>
<gene>
    <name evidence="1" type="ORF">A2W14_03210</name>
</gene>
<organism evidence="1 2">
    <name type="scientific">Candidatus Gottesmanbacteria bacterium RBG_16_37_8</name>
    <dbReference type="NCBI Taxonomy" id="1798371"/>
    <lineage>
        <taxon>Bacteria</taxon>
        <taxon>Candidatus Gottesmaniibacteriota</taxon>
    </lineage>
</organism>
<comment type="caution">
    <text evidence="1">The sequence shown here is derived from an EMBL/GenBank/DDBJ whole genome shotgun (WGS) entry which is preliminary data.</text>
</comment>
<dbReference type="EMBL" id="MFJA01000022">
    <property type="protein sequence ID" value="OGG03564.1"/>
    <property type="molecule type" value="Genomic_DNA"/>
</dbReference>
<dbReference type="Proteomes" id="UP000176665">
    <property type="component" value="Unassembled WGS sequence"/>
</dbReference>